<evidence type="ECO:0000256" key="3">
    <source>
        <dbReference type="ARBA" id="ARBA00022989"/>
    </source>
</evidence>
<evidence type="ECO:0000256" key="5">
    <source>
        <dbReference type="SAM" id="Phobius"/>
    </source>
</evidence>
<reference evidence="8" key="1">
    <citation type="submission" date="2015-11" db="EMBL/GenBank/DDBJ databases">
        <title>Complete genome sequence of a polyethylene glycol-degrading strain Sphingopyxis terrae strain 203-1 (NBRC 15098).</title>
        <authorList>
            <person name="Yoshiyuki O."/>
            <person name="Shouta N."/>
            <person name="Nagata Y."/>
            <person name="Numata M."/>
            <person name="Tsuchikane K."/>
            <person name="Hosoyama A."/>
            <person name="Yamazoe A."/>
            <person name="Tsuda M."/>
            <person name="Fujita N."/>
            <person name="Kawai F."/>
        </authorList>
    </citation>
    <scope>NUCLEOTIDE SEQUENCE [LARGE SCALE GENOMIC DNA]</scope>
    <source>
        <strain evidence="8">203-1</strain>
    </source>
</reference>
<protein>
    <recommendedName>
        <fullName evidence="6">GtrA/DPMS transmembrane domain-containing protein</fullName>
    </recommendedName>
</protein>
<evidence type="ECO:0000256" key="2">
    <source>
        <dbReference type="ARBA" id="ARBA00022692"/>
    </source>
</evidence>
<dbReference type="InterPro" id="IPR007267">
    <property type="entry name" value="GtrA_DPMS_TM"/>
</dbReference>
<evidence type="ECO:0000256" key="1">
    <source>
        <dbReference type="ARBA" id="ARBA00004141"/>
    </source>
</evidence>
<dbReference type="RefSeq" id="WP_062900345.1">
    <property type="nucleotide sequence ID" value="NZ_CP013342.1"/>
</dbReference>
<dbReference type="STRING" id="1219058.AOA14_00190"/>
<dbReference type="GO" id="GO:0016020">
    <property type="term" value="C:membrane"/>
    <property type="evidence" value="ECO:0007669"/>
    <property type="project" value="UniProtKB-SubCell"/>
</dbReference>
<reference evidence="7 8" key="2">
    <citation type="journal article" date="2016" name="Genome Announc.">
        <title>Complete Genome Sequence of Sphingopyxis terrae Strain 203-1 (NBRC 111660), a Polyethylene Glycol Degrader.</title>
        <authorList>
            <person name="Ohtsubo Y."/>
            <person name="Nonoyama S."/>
            <person name="Nagata Y."/>
            <person name="Numata M."/>
            <person name="Tsuchikane K."/>
            <person name="Hosoyama A."/>
            <person name="Yamazoe A."/>
            <person name="Tsuda M."/>
            <person name="Fujita N."/>
            <person name="Kawai F."/>
        </authorList>
    </citation>
    <scope>NUCLEOTIDE SEQUENCE [LARGE SCALE GENOMIC DNA]</scope>
    <source>
        <strain evidence="7 8">203-1</strain>
    </source>
</reference>
<dbReference type="EMBL" id="CP013342">
    <property type="protein sequence ID" value="AMU93029.1"/>
    <property type="molecule type" value="Genomic_DNA"/>
</dbReference>
<keyword evidence="3 5" id="KW-1133">Transmembrane helix</keyword>
<feature type="transmembrane region" description="Helical" evidence="5">
    <location>
        <begin position="95"/>
        <end position="121"/>
    </location>
</feature>
<feature type="transmembrane region" description="Helical" evidence="5">
    <location>
        <begin position="36"/>
        <end position="58"/>
    </location>
</feature>
<feature type="transmembrane region" description="Helical" evidence="5">
    <location>
        <begin position="64"/>
        <end position="83"/>
    </location>
</feature>
<organism evidence="7 8">
    <name type="scientific">Sphingopyxis terrae subsp. terrae NBRC 15098</name>
    <dbReference type="NCBI Taxonomy" id="1219058"/>
    <lineage>
        <taxon>Bacteria</taxon>
        <taxon>Pseudomonadati</taxon>
        <taxon>Pseudomonadota</taxon>
        <taxon>Alphaproteobacteria</taxon>
        <taxon>Sphingomonadales</taxon>
        <taxon>Sphingomonadaceae</taxon>
        <taxon>Sphingopyxis</taxon>
    </lineage>
</organism>
<feature type="domain" description="GtrA/DPMS transmembrane" evidence="6">
    <location>
        <begin position="44"/>
        <end position="151"/>
    </location>
</feature>
<name>A0A142VTH5_9SPHN</name>
<proteinExistence type="predicted"/>
<gene>
    <name evidence="7" type="ORF">AOA14_00190</name>
</gene>
<evidence type="ECO:0000313" key="8">
    <source>
        <dbReference type="Proteomes" id="UP000076234"/>
    </source>
</evidence>
<dbReference type="KEGG" id="ster:AOA14_00190"/>
<evidence type="ECO:0000313" key="7">
    <source>
        <dbReference type="EMBL" id="AMU93029.1"/>
    </source>
</evidence>
<evidence type="ECO:0000256" key="4">
    <source>
        <dbReference type="ARBA" id="ARBA00023136"/>
    </source>
</evidence>
<accession>A0A142VTH5</accession>
<dbReference type="GO" id="GO:0000271">
    <property type="term" value="P:polysaccharide biosynthetic process"/>
    <property type="evidence" value="ECO:0007669"/>
    <property type="project" value="InterPro"/>
</dbReference>
<feature type="transmembrane region" description="Helical" evidence="5">
    <location>
        <begin position="127"/>
        <end position="151"/>
    </location>
</feature>
<keyword evidence="2 5" id="KW-0812">Transmembrane</keyword>
<evidence type="ECO:0000259" key="6">
    <source>
        <dbReference type="Pfam" id="PF04138"/>
    </source>
</evidence>
<dbReference type="Proteomes" id="UP000076234">
    <property type="component" value="Chromosome"/>
</dbReference>
<comment type="subcellular location">
    <subcellularLocation>
        <location evidence="1">Membrane</location>
        <topology evidence="1">Multi-pass membrane protein</topology>
    </subcellularLocation>
</comment>
<sequence length="156" mass="16586">MTDYSGGVELPANGKAPAGETGLASRLFNRRVGGMLLKNTAVSSAVFLVGLAVLWGLVQWGRMQAVPAAAIGFLTSNSLHYALGRSWIFRGTDRAIGSGYLIFLVNAGVGMAITILLFAALLKWTAIHYLVARVIVSVFAGLAMFVLNAVLNFRQV</sequence>
<dbReference type="AlphaFoldDB" id="A0A142VTH5"/>
<dbReference type="Pfam" id="PF04138">
    <property type="entry name" value="GtrA_DPMS_TM"/>
    <property type="match status" value="1"/>
</dbReference>
<keyword evidence="4 5" id="KW-0472">Membrane</keyword>